<proteinExistence type="predicted"/>
<feature type="compositionally biased region" description="Basic and acidic residues" evidence="3">
    <location>
        <begin position="246"/>
        <end position="269"/>
    </location>
</feature>
<evidence type="ECO:0000256" key="2">
    <source>
        <dbReference type="ARBA" id="ARBA00023235"/>
    </source>
</evidence>
<reference evidence="5" key="1">
    <citation type="submission" date="2013-10" db="EMBL/GenBank/DDBJ databases">
        <title>Genomic analysis of the causative agents of coccidiosis in chickens.</title>
        <authorList>
            <person name="Reid A.J."/>
            <person name="Blake D."/>
            <person name="Billington K."/>
            <person name="Browne H."/>
            <person name="Dunn M."/>
            <person name="Hung S."/>
            <person name="Kawahara F."/>
            <person name="Miranda-Saavedra D."/>
            <person name="Mourier T."/>
            <person name="Nagra H."/>
            <person name="Otto T.D."/>
            <person name="Rawlings N."/>
            <person name="Sanchez A."/>
            <person name="Sanders M."/>
            <person name="Subramaniam C."/>
            <person name="Tay Y."/>
            <person name="Dear P."/>
            <person name="Doerig C."/>
            <person name="Gruber A."/>
            <person name="Parkinson J."/>
            <person name="Shirley M."/>
            <person name="Wan K.L."/>
            <person name="Berriman M."/>
            <person name="Tomley F."/>
            <person name="Pain A."/>
        </authorList>
    </citation>
    <scope>NUCLEOTIDE SEQUENCE [LARGE SCALE GENOMIC DNA]</scope>
    <source>
        <strain evidence="5">Houghton</strain>
    </source>
</reference>
<organism evidence="5 6">
    <name type="scientific">Eimeria necatrix</name>
    <dbReference type="NCBI Taxonomy" id="51315"/>
    <lineage>
        <taxon>Eukaryota</taxon>
        <taxon>Sar</taxon>
        <taxon>Alveolata</taxon>
        <taxon>Apicomplexa</taxon>
        <taxon>Conoidasida</taxon>
        <taxon>Coccidia</taxon>
        <taxon>Eucoccidiorida</taxon>
        <taxon>Eimeriorina</taxon>
        <taxon>Eimeriidae</taxon>
        <taxon>Eimeria</taxon>
    </lineage>
</organism>
<dbReference type="RefSeq" id="XP_013436729.1">
    <property type="nucleotide sequence ID" value="XM_013581275.1"/>
</dbReference>
<accession>U6MVJ1</accession>
<evidence type="ECO:0000256" key="1">
    <source>
        <dbReference type="ARBA" id="ARBA00023110"/>
    </source>
</evidence>
<evidence type="ECO:0000313" key="6">
    <source>
        <dbReference type="Proteomes" id="UP000030754"/>
    </source>
</evidence>
<keyword evidence="2" id="KW-0413">Isomerase</keyword>
<dbReference type="OrthoDB" id="354221at2759"/>
<keyword evidence="6" id="KW-1185">Reference proteome</keyword>
<evidence type="ECO:0000313" key="5">
    <source>
        <dbReference type="EMBL" id="CDJ68262.1"/>
    </source>
</evidence>
<protein>
    <recommendedName>
        <fullName evidence="4">Trigger factor C-terminal domain-containing protein</fullName>
    </recommendedName>
</protein>
<dbReference type="InterPro" id="IPR008880">
    <property type="entry name" value="Trigger_fac_C"/>
</dbReference>
<dbReference type="InterPro" id="IPR037041">
    <property type="entry name" value="Trigger_fac_C_sf"/>
</dbReference>
<dbReference type="VEuPathDB" id="ToxoDB:ENH_00050530"/>
<dbReference type="GeneID" id="25475201"/>
<dbReference type="GO" id="GO:0003755">
    <property type="term" value="F:peptidyl-prolyl cis-trans isomerase activity"/>
    <property type="evidence" value="ECO:0007669"/>
    <property type="project" value="UniProtKB-KW"/>
</dbReference>
<feature type="compositionally biased region" description="Basic and acidic residues" evidence="3">
    <location>
        <begin position="323"/>
        <end position="334"/>
    </location>
</feature>
<keyword evidence="1" id="KW-0697">Rotamase</keyword>
<dbReference type="SUPFAM" id="SSF109998">
    <property type="entry name" value="Triger factor/SurA peptide-binding domain-like"/>
    <property type="match status" value="1"/>
</dbReference>
<name>U6MVJ1_9EIME</name>
<sequence length="621" mass="69651">MEKCGIEIDATASGEFTRELWELTLASLRAKFRSSLFSSPLDVSAAYLLQKAGGVSAVRRDVIRFLSEAIQRKVQVEHNLRVMGEAKFTEDISELGDRFSPGTPFTLHLRAELHPRVRFKRSYKGLNLRVPRQPYVKGHLFKLTTDYLLYKHSTVTDYPESAHPADEGDSVLLQVEFGWFEERDGSFGPKIPSEFICGETTLDLVRPWIPVELLGAVKGISLGERRTVKLAIPFSTSQLLEINARQADDAREEQQTDVEGERRMTEGCSEEGRSLVPLYLQSLAGTEKDKFLKKLFSQEGESPGDVGGAAASEVALAANTDRATTEERSNKAGKEQMGISGDTYEDSGGEVEDEIHHIDCLLQVKCVGVKRRIWPAADDAFFQKACQMSRAELWEKIEAAAEDMAKNAASKHALGAAAQALDEISQVDVPESLFDAQANATWRQQLRAREIQGENDKKSQTKEDFMKWKEENRRGIESILTTAFAIQAVYKREGLQVDEKKLQADLAKALLQTAGEAPETVLKQLYKKAQAALVYKFILEHANVEYYVNDTPAEITVQPDGAAIPQQGVRAFPRGVDVEEWHKTRRETVKERDNLRKQAERFFIDPKTVKKLDNDNLTKPE</sequence>
<dbReference type="InterPro" id="IPR027304">
    <property type="entry name" value="Trigger_fact/SurA_dom_sf"/>
</dbReference>
<evidence type="ECO:0000256" key="3">
    <source>
        <dbReference type="SAM" id="MobiDB-lite"/>
    </source>
</evidence>
<reference evidence="5" key="2">
    <citation type="submission" date="2013-10" db="EMBL/GenBank/DDBJ databases">
        <authorList>
            <person name="Aslett M."/>
        </authorList>
    </citation>
    <scope>NUCLEOTIDE SEQUENCE [LARGE SCALE GENOMIC DNA]</scope>
    <source>
        <strain evidence="5">Houghton</strain>
    </source>
</reference>
<evidence type="ECO:0000259" key="4">
    <source>
        <dbReference type="Pfam" id="PF05698"/>
    </source>
</evidence>
<dbReference type="EMBL" id="HG725520">
    <property type="protein sequence ID" value="CDJ68262.1"/>
    <property type="molecule type" value="Genomic_DNA"/>
</dbReference>
<feature type="region of interest" description="Disordered" evidence="3">
    <location>
        <begin position="319"/>
        <end position="348"/>
    </location>
</feature>
<feature type="region of interest" description="Disordered" evidence="3">
    <location>
        <begin position="245"/>
        <end position="269"/>
    </location>
</feature>
<dbReference type="Gene3D" id="1.10.3120.10">
    <property type="entry name" value="Trigger factor, C-terminal domain"/>
    <property type="match status" value="1"/>
</dbReference>
<feature type="domain" description="Trigger factor C-terminal" evidence="4">
    <location>
        <begin position="392"/>
        <end position="545"/>
    </location>
</feature>
<dbReference type="GO" id="GO:0006457">
    <property type="term" value="P:protein folding"/>
    <property type="evidence" value="ECO:0007669"/>
    <property type="project" value="InterPro"/>
</dbReference>
<dbReference type="Pfam" id="PF05698">
    <property type="entry name" value="Trigger_C"/>
    <property type="match status" value="1"/>
</dbReference>
<dbReference type="AlphaFoldDB" id="U6MVJ1"/>
<gene>
    <name evidence="5" type="ORF">ENH_00050530</name>
</gene>
<dbReference type="Proteomes" id="UP000030754">
    <property type="component" value="Unassembled WGS sequence"/>
</dbReference>
<dbReference type="GO" id="GO:0015031">
    <property type="term" value="P:protein transport"/>
    <property type="evidence" value="ECO:0007669"/>
    <property type="project" value="InterPro"/>
</dbReference>